<keyword evidence="1" id="KW-0812">Transmembrane</keyword>
<keyword evidence="1" id="KW-0472">Membrane</keyword>
<sequence>MAAEKKKKNILKPTSGGWIQRLKEESWEAELLVSAIAIFGTFKLFDIVNWATNFFIDVLNPNQYFIGYFIITFGLLAVSMLTAMFVIHFFLRAYWIGLVGLNSVFPDYSIEDSVYSKIYTKKILSILPKLKDSIQKTDELCSVIFSAAFTLLFIYAYMSLSTSVYLLVFNLLSKYLPTYILLIPVGFIGVLIFLQMIVTFISNLKNNREKEKLQTIAFKVNKFASMVTYGPLYKSILQITMIFGSNFKKKKSLIYLVISFLFAGMFLFGNQIIKTNIFYLVGHEKYFNVTKVHASFYKAENKTNTFLLTPEIESDKIESNVLKIFIPVYSYEKTFQTRLCNRFEKEIENSLELQREAKNIYALNCYQKYYHIYIDDKKVPVDFLRHNGHSRTKQAGVVSYLDISNLKKGMHNIEVRKKFEDNETLKWKIPFYFIKNN</sequence>
<keyword evidence="3" id="KW-1185">Reference proteome</keyword>
<reference evidence="2 3" key="1">
    <citation type="submission" date="2016-06" db="EMBL/GenBank/DDBJ databases">
        <title>Draft Genome Sequence of Tenacibaculum soleae UCD-KL19.</title>
        <authorList>
            <person name="Eisen J.A."/>
            <person name="Coil D.A."/>
            <person name="Lujan K.M."/>
        </authorList>
    </citation>
    <scope>NUCLEOTIDE SEQUENCE [LARGE SCALE GENOMIC DNA]</scope>
    <source>
        <strain evidence="2 3">UCD-KL19</strain>
    </source>
</reference>
<accession>A0A1B9Y0F5</accession>
<evidence type="ECO:0000313" key="3">
    <source>
        <dbReference type="Proteomes" id="UP000093186"/>
    </source>
</evidence>
<organism evidence="2 3">
    <name type="scientific">Tenacibaculum soleae</name>
    <dbReference type="NCBI Taxonomy" id="447689"/>
    <lineage>
        <taxon>Bacteria</taxon>
        <taxon>Pseudomonadati</taxon>
        <taxon>Bacteroidota</taxon>
        <taxon>Flavobacteriia</taxon>
        <taxon>Flavobacteriales</taxon>
        <taxon>Flavobacteriaceae</taxon>
        <taxon>Tenacibaculum</taxon>
    </lineage>
</organism>
<dbReference type="Proteomes" id="UP000093186">
    <property type="component" value="Unassembled WGS sequence"/>
</dbReference>
<protein>
    <submittedName>
        <fullName evidence="2">Uncharacterized protein</fullName>
    </submittedName>
</protein>
<feature type="transmembrane region" description="Helical" evidence="1">
    <location>
        <begin position="178"/>
        <end position="202"/>
    </location>
</feature>
<feature type="transmembrane region" description="Helical" evidence="1">
    <location>
        <begin position="253"/>
        <end position="273"/>
    </location>
</feature>
<proteinExistence type="predicted"/>
<dbReference type="OrthoDB" id="1491387at2"/>
<dbReference type="STRING" id="447689.BA195_00845"/>
<gene>
    <name evidence="2" type="ORF">BA195_00845</name>
</gene>
<feature type="transmembrane region" description="Helical" evidence="1">
    <location>
        <begin position="64"/>
        <end position="91"/>
    </location>
</feature>
<dbReference type="EMBL" id="MAKX01000001">
    <property type="protein sequence ID" value="OCK43283.1"/>
    <property type="molecule type" value="Genomic_DNA"/>
</dbReference>
<evidence type="ECO:0000313" key="2">
    <source>
        <dbReference type="EMBL" id="OCK43283.1"/>
    </source>
</evidence>
<name>A0A1B9Y0F5_9FLAO</name>
<comment type="caution">
    <text evidence="2">The sequence shown here is derived from an EMBL/GenBank/DDBJ whole genome shotgun (WGS) entry which is preliminary data.</text>
</comment>
<keyword evidence="1" id="KW-1133">Transmembrane helix</keyword>
<feature type="transmembrane region" description="Helical" evidence="1">
    <location>
        <begin position="31"/>
        <end position="52"/>
    </location>
</feature>
<dbReference type="RefSeq" id="WP_068701476.1">
    <property type="nucleotide sequence ID" value="NZ_JAUOSG010000001.1"/>
</dbReference>
<feature type="transmembrane region" description="Helical" evidence="1">
    <location>
        <begin position="140"/>
        <end position="158"/>
    </location>
</feature>
<evidence type="ECO:0000256" key="1">
    <source>
        <dbReference type="SAM" id="Phobius"/>
    </source>
</evidence>
<dbReference type="AlphaFoldDB" id="A0A1B9Y0F5"/>